<name>A0A7Z9A228_9MICC</name>
<evidence type="ECO:0000313" key="4">
    <source>
        <dbReference type="Proteomes" id="UP000282386"/>
    </source>
</evidence>
<proteinExistence type="predicted"/>
<dbReference type="RefSeq" id="WP_145985135.1">
    <property type="nucleotide sequence ID" value="NZ_CAURCD010000001.1"/>
</dbReference>
<organism evidence="3 4">
    <name type="scientific">Rothia aeria</name>
    <dbReference type="NCBI Taxonomy" id="172042"/>
    <lineage>
        <taxon>Bacteria</taxon>
        <taxon>Bacillati</taxon>
        <taxon>Actinomycetota</taxon>
        <taxon>Actinomycetes</taxon>
        <taxon>Micrococcales</taxon>
        <taxon>Micrococcaceae</taxon>
        <taxon>Rothia</taxon>
    </lineage>
</organism>
<keyword evidence="2" id="KW-0812">Transmembrane</keyword>
<evidence type="ECO:0000313" key="3">
    <source>
        <dbReference type="EMBL" id="VEI22161.1"/>
    </source>
</evidence>
<reference evidence="3 4" key="1">
    <citation type="submission" date="2018-12" db="EMBL/GenBank/DDBJ databases">
        <authorList>
            <consortium name="Pathogen Informatics"/>
        </authorList>
    </citation>
    <scope>NUCLEOTIDE SEQUENCE [LARGE SCALE GENOMIC DNA]</scope>
    <source>
        <strain evidence="3 4">NCTC10207</strain>
    </source>
</reference>
<feature type="transmembrane region" description="Helical" evidence="2">
    <location>
        <begin position="128"/>
        <end position="153"/>
    </location>
</feature>
<evidence type="ECO:0000256" key="1">
    <source>
        <dbReference type="SAM" id="MobiDB-lite"/>
    </source>
</evidence>
<keyword evidence="2" id="KW-1133">Transmembrane helix</keyword>
<sequence length="272" mass="29169">MSQYPPPYGQPQQQLPSYAQAPGSSGYYGAPTGQQQFHMPVPDEPPQSNKKVNFGVRLIYIYVGCLAVGLIVGFLPGYQNDGDQVGAVVSRGAPLVVNMLITAVSITVAIVVATFYKKGYTAARITAGVLAIVQGLFLLMQVALATVAILVAWTLISDADKDNVFRVASENPLAVAAFIAAVLLMLIKLVLCIMITCSVFKSEPSKFTADWGAWRNYQNSVALTQQVQAYAPQQPTAPGFSAPAAAAPNHYEAYSQQNSRHESDKNEGPKLN</sequence>
<feature type="region of interest" description="Disordered" evidence="1">
    <location>
        <begin position="251"/>
        <end position="272"/>
    </location>
</feature>
<dbReference type="AlphaFoldDB" id="A0A7Z9A228"/>
<gene>
    <name evidence="3" type="ORF">NCTC10207_00228</name>
</gene>
<dbReference type="Proteomes" id="UP000282386">
    <property type="component" value="Chromosome"/>
</dbReference>
<feature type="transmembrane region" description="Helical" evidence="2">
    <location>
        <begin position="95"/>
        <end position="116"/>
    </location>
</feature>
<feature type="transmembrane region" description="Helical" evidence="2">
    <location>
        <begin position="58"/>
        <end position="75"/>
    </location>
</feature>
<feature type="compositionally biased region" description="Basic and acidic residues" evidence="1">
    <location>
        <begin position="259"/>
        <end position="272"/>
    </location>
</feature>
<protein>
    <submittedName>
        <fullName evidence="3">Uncharacterized protein</fullName>
    </submittedName>
</protein>
<feature type="transmembrane region" description="Helical" evidence="2">
    <location>
        <begin position="173"/>
        <end position="197"/>
    </location>
</feature>
<dbReference type="EMBL" id="LR134479">
    <property type="protein sequence ID" value="VEI22161.1"/>
    <property type="molecule type" value="Genomic_DNA"/>
</dbReference>
<keyword evidence="2" id="KW-0472">Membrane</keyword>
<evidence type="ECO:0000256" key="2">
    <source>
        <dbReference type="SAM" id="Phobius"/>
    </source>
</evidence>
<accession>A0A7Z9A228</accession>